<dbReference type="Proteomes" id="UP000788993">
    <property type="component" value="Unassembled WGS sequence"/>
</dbReference>
<dbReference type="AlphaFoldDB" id="A0A9P8NUT5"/>
<keyword evidence="3" id="KW-1185">Reference proteome</keyword>
<comment type="caution">
    <text evidence="2">The sequence shown here is derived from an EMBL/GenBank/DDBJ whole genome shotgun (WGS) entry which is preliminary data.</text>
</comment>
<reference evidence="2" key="2">
    <citation type="submission" date="2021-01" db="EMBL/GenBank/DDBJ databases">
        <authorList>
            <person name="Schikora-Tamarit M.A."/>
        </authorList>
    </citation>
    <scope>NUCLEOTIDE SEQUENCE</scope>
    <source>
        <strain evidence="2">NCAIM Y.01608</strain>
    </source>
</reference>
<dbReference type="EMBL" id="JAEUBD010001468">
    <property type="protein sequence ID" value="KAH3660728.1"/>
    <property type="molecule type" value="Genomic_DNA"/>
</dbReference>
<evidence type="ECO:0000313" key="2">
    <source>
        <dbReference type="EMBL" id="KAH3660728.1"/>
    </source>
</evidence>
<organism evidence="2 3">
    <name type="scientific">Ogataea polymorpha</name>
    <dbReference type="NCBI Taxonomy" id="460523"/>
    <lineage>
        <taxon>Eukaryota</taxon>
        <taxon>Fungi</taxon>
        <taxon>Dikarya</taxon>
        <taxon>Ascomycota</taxon>
        <taxon>Saccharomycotina</taxon>
        <taxon>Pichiomycetes</taxon>
        <taxon>Pichiales</taxon>
        <taxon>Pichiaceae</taxon>
        <taxon>Ogataea</taxon>
    </lineage>
</organism>
<evidence type="ECO:0000256" key="1">
    <source>
        <dbReference type="SAM" id="MobiDB-lite"/>
    </source>
</evidence>
<protein>
    <submittedName>
        <fullName evidence="2">Uncharacterized protein</fullName>
    </submittedName>
</protein>
<reference evidence="2" key="1">
    <citation type="journal article" date="2021" name="Open Biol.">
        <title>Shared evolutionary footprints suggest mitochondrial oxidative damage underlies multiple complex I losses in fungi.</title>
        <authorList>
            <person name="Schikora-Tamarit M.A."/>
            <person name="Marcet-Houben M."/>
            <person name="Nosek J."/>
            <person name="Gabaldon T."/>
        </authorList>
    </citation>
    <scope>NUCLEOTIDE SEQUENCE</scope>
    <source>
        <strain evidence="2">NCAIM Y.01608</strain>
    </source>
</reference>
<name>A0A9P8NUT5_9ASCO</name>
<sequence length="66" mass="7165">MSPPASLSEPFASVAKCLEIFFHNVGSSIEELWEDDRGMSTCGSARPRIEVSSASDEPEVDRDGYA</sequence>
<accession>A0A9P8NUT5</accession>
<feature type="region of interest" description="Disordered" evidence="1">
    <location>
        <begin position="41"/>
        <end position="66"/>
    </location>
</feature>
<evidence type="ECO:0000313" key="3">
    <source>
        <dbReference type="Proteomes" id="UP000788993"/>
    </source>
</evidence>
<gene>
    <name evidence="2" type="ORF">OGATHE_005060</name>
</gene>
<proteinExistence type="predicted"/>